<dbReference type="AlphaFoldDB" id="A0A9P8UI07"/>
<dbReference type="PANTHER" id="PTHR43695:SF2">
    <property type="entry name" value="PUTATIVE (AFU_ORTHOLOGUE AFUA_2G17250)-RELATED"/>
    <property type="match status" value="1"/>
</dbReference>
<dbReference type="CDD" id="cd01821">
    <property type="entry name" value="Rhamnogalacturan_acetylesterase_like"/>
    <property type="match status" value="1"/>
</dbReference>
<evidence type="ECO:0000256" key="1">
    <source>
        <dbReference type="SAM" id="SignalP"/>
    </source>
</evidence>
<dbReference type="GO" id="GO:0016787">
    <property type="term" value="F:hydrolase activity"/>
    <property type="evidence" value="ECO:0007669"/>
    <property type="project" value="UniProtKB-KW"/>
</dbReference>
<feature type="domain" description="SGNH hydrolase-type esterase" evidence="2">
    <location>
        <begin position="33"/>
        <end position="204"/>
    </location>
</feature>
<dbReference type="GeneID" id="70129024"/>
<dbReference type="RefSeq" id="XP_045956801.1">
    <property type="nucleotide sequence ID" value="XM_046100132.1"/>
</dbReference>
<dbReference type="InterPro" id="IPR036514">
    <property type="entry name" value="SGNH_hydro_sf"/>
</dbReference>
<keyword evidence="1" id="KW-0732">Signal</keyword>
<dbReference type="SUPFAM" id="SSF52266">
    <property type="entry name" value="SGNH hydrolase"/>
    <property type="match status" value="1"/>
</dbReference>
<keyword evidence="4" id="KW-1185">Reference proteome</keyword>
<dbReference type="PANTHER" id="PTHR43695">
    <property type="entry name" value="PUTATIVE (AFU_ORTHOLOGUE AFUA_2G17250)-RELATED"/>
    <property type="match status" value="1"/>
</dbReference>
<dbReference type="InterPro" id="IPR013830">
    <property type="entry name" value="SGNH_hydro"/>
</dbReference>
<organism evidence="3 4">
    <name type="scientific">Truncatella angustata</name>
    <dbReference type="NCBI Taxonomy" id="152316"/>
    <lineage>
        <taxon>Eukaryota</taxon>
        <taxon>Fungi</taxon>
        <taxon>Dikarya</taxon>
        <taxon>Ascomycota</taxon>
        <taxon>Pezizomycotina</taxon>
        <taxon>Sordariomycetes</taxon>
        <taxon>Xylariomycetidae</taxon>
        <taxon>Amphisphaeriales</taxon>
        <taxon>Sporocadaceae</taxon>
        <taxon>Truncatella</taxon>
    </lineage>
</organism>
<evidence type="ECO:0000313" key="4">
    <source>
        <dbReference type="Proteomes" id="UP000758603"/>
    </source>
</evidence>
<dbReference type="Gene3D" id="3.40.50.1110">
    <property type="entry name" value="SGNH hydrolase"/>
    <property type="match status" value="1"/>
</dbReference>
<dbReference type="InterPro" id="IPR037459">
    <property type="entry name" value="RhgT-like"/>
</dbReference>
<name>A0A9P8UI07_9PEZI</name>
<evidence type="ECO:0000313" key="3">
    <source>
        <dbReference type="EMBL" id="KAH6652524.1"/>
    </source>
</evidence>
<dbReference type="Pfam" id="PF13472">
    <property type="entry name" value="Lipase_GDSL_2"/>
    <property type="match status" value="1"/>
</dbReference>
<protein>
    <submittedName>
        <fullName evidence="3">SGNH hydrolase-type esterase domain-containing protein</fullName>
    </submittedName>
</protein>
<gene>
    <name evidence="3" type="ORF">BKA67DRAFT_536261</name>
</gene>
<accession>A0A9P8UI07</accession>
<proteinExistence type="predicted"/>
<keyword evidence="3" id="KW-0378">Hydrolase</keyword>
<evidence type="ECO:0000259" key="2">
    <source>
        <dbReference type="Pfam" id="PF13472"/>
    </source>
</evidence>
<dbReference type="Proteomes" id="UP000758603">
    <property type="component" value="Unassembled WGS sequence"/>
</dbReference>
<feature type="signal peptide" evidence="1">
    <location>
        <begin position="1"/>
        <end position="18"/>
    </location>
</feature>
<reference evidence="3" key="1">
    <citation type="journal article" date="2021" name="Nat. Commun.">
        <title>Genetic determinants of endophytism in the Arabidopsis root mycobiome.</title>
        <authorList>
            <person name="Mesny F."/>
            <person name="Miyauchi S."/>
            <person name="Thiergart T."/>
            <person name="Pickel B."/>
            <person name="Atanasova L."/>
            <person name="Karlsson M."/>
            <person name="Huettel B."/>
            <person name="Barry K.W."/>
            <person name="Haridas S."/>
            <person name="Chen C."/>
            <person name="Bauer D."/>
            <person name="Andreopoulos W."/>
            <person name="Pangilinan J."/>
            <person name="LaButti K."/>
            <person name="Riley R."/>
            <person name="Lipzen A."/>
            <person name="Clum A."/>
            <person name="Drula E."/>
            <person name="Henrissat B."/>
            <person name="Kohler A."/>
            <person name="Grigoriev I.V."/>
            <person name="Martin F.M."/>
            <person name="Hacquard S."/>
        </authorList>
    </citation>
    <scope>NUCLEOTIDE SEQUENCE</scope>
    <source>
        <strain evidence="3">MPI-SDFR-AT-0073</strain>
    </source>
</reference>
<dbReference type="OrthoDB" id="5041285at2759"/>
<comment type="caution">
    <text evidence="3">The sequence shown here is derived from an EMBL/GenBank/DDBJ whole genome shotgun (WGS) entry which is preliminary data.</text>
</comment>
<feature type="chain" id="PRO_5040483357" evidence="1">
    <location>
        <begin position="19"/>
        <end position="247"/>
    </location>
</feature>
<sequence>MRYFETIALLASLGCVQAATVVRGPKDPYFLLVGDSTTAPNGGWGDAFSDLAENGAEAENRGKSGSTTISWKTNGRWDDLLETVANVKADYEPVVTVQFGHNDQKSLTLDEYRANLLSIATDLKEAGATPILVTPLTRRNWVDNELQQDFKDWRGKVIAVAKEVGVKYLDLTLASTKYVKAIGEEDSQYYNLSEGDGTHLNEAGGIIFSRIVADLLLQKRSDFAGYLRANEALSDKIGAGRFATGDE</sequence>
<dbReference type="EMBL" id="JAGPXC010000005">
    <property type="protein sequence ID" value="KAH6652524.1"/>
    <property type="molecule type" value="Genomic_DNA"/>
</dbReference>